<dbReference type="EMBL" id="JGZE01000011">
    <property type="protein sequence ID" value="KFI76878.1"/>
    <property type="molecule type" value="Genomic_DNA"/>
</dbReference>
<dbReference type="AlphaFoldDB" id="A0A087C0S8"/>
<organism evidence="3 4">
    <name type="scientific">Bifidobacterium mongoliense DSM 21395</name>
    <dbReference type="NCBI Taxonomy" id="1437603"/>
    <lineage>
        <taxon>Bacteria</taxon>
        <taxon>Bacillati</taxon>
        <taxon>Actinomycetota</taxon>
        <taxon>Actinomycetes</taxon>
        <taxon>Bifidobacteriales</taxon>
        <taxon>Bifidobacteriaceae</taxon>
        <taxon>Bifidobacterium</taxon>
    </lineage>
</organism>
<feature type="domain" description="VOC" evidence="2">
    <location>
        <begin position="1"/>
        <end position="122"/>
    </location>
</feature>
<name>A0A087C0S8_9BIFI</name>
<dbReference type="InterPro" id="IPR004360">
    <property type="entry name" value="Glyas_Fos-R_dOase_dom"/>
</dbReference>
<dbReference type="InterPro" id="IPR029068">
    <property type="entry name" value="Glyas_Bleomycin-R_OHBP_Dase"/>
</dbReference>
<evidence type="ECO:0000256" key="1">
    <source>
        <dbReference type="SAM" id="MobiDB-lite"/>
    </source>
</evidence>
<dbReference type="CDD" id="cd07262">
    <property type="entry name" value="VOC_like"/>
    <property type="match status" value="1"/>
</dbReference>
<dbReference type="PANTHER" id="PTHR35006:SF2">
    <property type="entry name" value="GLYOXALASE FAMILY PROTEIN (AFU_ORTHOLOGUE AFUA_5G14830)"/>
    <property type="match status" value="1"/>
</dbReference>
<comment type="caution">
    <text evidence="3">The sequence shown here is derived from an EMBL/GenBank/DDBJ whole genome shotgun (WGS) entry which is preliminary data.</text>
</comment>
<evidence type="ECO:0000259" key="2">
    <source>
        <dbReference type="PROSITE" id="PS51819"/>
    </source>
</evidence>
<reference evidence="3 4" key="1">
    <citation type="submission" date="2014-03" db="EMBL/GenBank/DDBJ databases">
        <title>Genomics of Bifidobacteria.</title>
        <authorList>
            <person name="Ventura M."/>
            <person name="Milani C."/>
            <person name="Lugli G.A."/>
        </authorList>
    </citation>
    <scope>NUCLEOTIDE SEQUENCE [LARGE SCALE GENOMIC DNA]</scope>
    <source>
        <strain evidence="3 4">DSM 21395</strain>
    </source>
</reference>
<dbReference type="Proteomes" id="UP000029082">
    <property type="component" value="Unassembled WGS sequence"/>
</dbReference>
<dbReference type="GO" id="GO:0016829">
    <property type="term" value="F:lyase activity"/>
    <property type="evidence" value="ECO:0007669"/>
    <property type="project" value="UniProtKB-KW"/>
</dbReference>
<keyword evidence="4" id="KW-1185">Reference proteome</keyword>
<evidence type="ECO:0000313" key="3">
    <source>
        <dbReference type="EMBL" id="KFI76878.1"/>
    </source>
</evidence>
<accession>A0A087C0S8</accession>
<proteinExistence type="predicted"/>
<keyword evidence="3" id="KW-0456">Lyase</keyword>
<feature type="region of interest" description="Disordered" evidence="1">
    <location>
        <begin position="125"/>
        <end position="155"/>
    </location>
</feature>
<dbReference type="STRING" id="1437603.GCA_000771525_01209"/>
<dbReference type="eggNOG" id="COG0346">
    <property type="taxonomic scope" value="Bacteria"/>
</dbReference>
<sequence length="155" mass="16275">MIDHLTLHVRDVARSVAFYSAALEPLCYMVKAHHEPTLGLGARDGTAHADFYLSPAPGGACPPPTHIAFRARDRAQVRAFHRAALAAGGTDNGAPGPRPYHPGYYAAFVLDPDGNNIEAVTDWSHPVDPRGASDPGNPVPAMDRAAATAGATTES</sequence>
<dbReference type="OrthoDB" id="5242506at2"/>
<gene>
    <name evidence="3" type="ORF">BMON_0785</name>
</gene>
<dbReference type="SUPFAM" id="SSF54593">
    <property type="entry name" value="Glyoxalase/Bleomycin resistance protein/Dihydroxybiphenyl dioxygenase"/>
    <property type="match status" value="1"/>
</dbReference>
<evidence type="ECO:0000313" key="4">
    <source>
        <dbReference type="Proteomes" id="UP000029082"/>
    </source>
</evidence>
<feature type="compositionally biased region" description="Low complexity" evidence="1">
    <location>
        <begin position="145"/>
        <end position="155"/>
    </location>
</feature>
<dbReference type="InterPro" id="IPR037523">
    <property type="entry name" value="VOC_core"/>
</dbReference>
<dbReference type="Pfam" id="PF00903">
    <property type="entry name" value="Glyoxalase"/>
    <property type="match status" value="1"/>
</dbReference>
<dbReference type="PANTHER" id="PTHR35006">
    <property type="entry name" value="GLYOXALASE FAMILY PROTEIN (AFU_ORTHOLOGUE AFUA_5G14830)"/>
    <property type="match status" value="1"/>
</dbReference>
<dbReference type="PROSITE" id="PS51819">
    <property type="entry name" value="VOC"/>
    <property type="match status" value="1"/>
</dbReference>
<dbReference type="Gene3D" id="3.10.180.10">
    <property type="entry name" value="2,3-Dihydroxybiphenyl 1,2-Dioxygenase, domain 1"/>
    <property type="match status" value="1"/>
</dbReference>
<protein>
    <submittedName>
        <fullName evidence="3">Putative lactoylglutathione lyase</fullName>
    </submittedName>
</protein>